<reference evidence="2" key="1">
    <citation type="journal article" date="2008" name="Science">
        <title>Massive horizontal gene transfer in bdelloid rotifers.</title>
        <authorList>
            <person name="Gladyshev E.A."/>
            <person name="Meselson M.S."/>
            <person name="Arkhipova I.R."/>
        </authorList>
    </citation>
    <scope>NUCLEOTIDE SEQUENCE</scope>
</reference>
<name>B3G4C5_ADIVA</name>
<dbReference type="EMBL" id="EU643477">
    <property type="protein sequence ID" value="ACD54673.1"/>
    <property type="molecule type" value="Genomic_DNA"/>
</dbReference>
<dbReference type="Pfam" id="PF13517">
    <property type="entry name" value="FG-GAP_3"/>
    <property type="match status" value="2"/>
</dbReference>
<organism evidence="2">
    <name type="scientific">Adineta vaga</name>
    <name type="common">Rotifer</name>
    <name type="synonym">Callidina vaga</name>
    <dbReference type="NCBI Taxonomy" id="104782"/>
    <lineage>
        <taxon>Eukaryota</taxon>
        <taxon>Metazoa</taxon>
        <taxon>Spiralia</taxon>
        <taxon>Gnathifera</taxon>
        <taxon>Rotifera</taxon>
        <taxon>Eurotatoria</taxon>
        <taxon>Bdelloidea</taxon>
        <taxon>Adinetida</taxon>
        <taxon>Adinetidae</taxon>
        <taxon>Adineta</taxon>
    </lineage>
</organism>
<sequence>MNNDLHNDIIISSIQSNEVFILYGHSNGNFEKQTLFLNTSAYSLLIVDINNDKLLDFVTCESYRYIHVYPRNSNCTYGSPIRTILNNYRHKIFELYTGDFNHDNILDLVVTTVFQEQIYVLIGDGNGNFPIQNRIIIPMRQFGIPSFFINDINNDSHIDIIITYLPQIYIFICFGNVYGIFDIKMFYNLPDALSPNSVILNDFNNDGKLEFIILYSYINAITLINTIDYENFNSVLEYSINIYVNIQVPIYTTDFNGDGNQDIIGYNPETGSIIALLGNGYGSFKNETIFPREHSIEIPFVINDMNNDNYKDIIIYNPNLNPTIEIISHTNEC</sequence>
<keyword evidence="1" id="KW-0732">Signal</keyword>
<evidence type="ECO:0000256" key="1">
    <source>
        <dbReference type="ARBA" id="ARBA00022729"/>
    </source>
</evidence>
<dbReference type="PANTHER" id="PTHR44103">
    <property type="entry name" value="PROPROTEIN CONVERTASE P"/>
    <property type="match status" value="1"/>
</dbReference>
<evidence type="ECO:0000313" key="2">
    <source>
        <dbReference type="EMBL" id="ACD54673.1"/>
    </source>
</evidence>
<accession>B3G4C5</accession>
<dbReference type="InterPro" id="IPR013517">
    <property type="entry name" value="FG-GAP"/>
</dbReference>
<proteinExistence type="predicted"/>
<dbReference type="PANTHER" id="PTHR44103:SF1">
    <property type="entry name" value="PROPROTEIN CONVERTASE P"/>
    <property type="match status" value="1"/>
</dbReference>
<dbReference type="InterPro" id="IPR028994">
    <property type="entry name" value="Integrin_alpha_N"/>
</dbReference>
<dbReference type="Gene3D" id="2.130.10.130">
    <property type="entry name" value="Integrin alpha, N-terminal"/>
    <property type="match status" value="2"/>
</dbReference>
<protein>
    <submittedName>
        <fullName evidence="2">RTX toxin-like protein</fullName>
    </submittedName>
</protein>
<dbReference type="AlphaFoldDB" id="B3G4C5"/>
<dbReference type="SUPFAM" id="SSF69318">
    <property type="entry name" value="Integrin alpha N-terminal domain"/>
    <property type="match status" value="1"/>
</dbReference>